<keyword evidence="3 5" id="KW-1133">Transmembrane helix</keyword>
<dbReference type="PROSITE" id="PS50929">
    <property type="entry name" value="ABC_TM1F"/>
    <property type="match status" value="1"/>
</dbReference>
<feature type="transmembrane region" description="Helical" evidence="5">
    <location>
        <begin position="169"/>
        <end position="188"/>
    </location>
</feature>
<evidence type="ECO:0000256" key="4">
    <source>
        <dbReference type="ARBA" id="ARBA00023136"/>
    </source>
</evidence>
<evidence type="ECO:0000259" key="6">
    <source>
        <dbReference type="PROSITE" id="PS50929"/>
    </source>
</evidence>
<dbReference type="Gene3D" id="1.20.1560.10">
    <property type="entry name" value="ABC transporter type 1, transmembrane domain"/>
    <property type="match status" value="1"/>
</dbReference>
<dbReference type="Pfam" id="PF00664">
    <property type="entry name" value="ABC_membrane"/>
    <property type="match status" value="1"/>
</dbReference>
<keyword evidence="2 5" id="KW-0812">Transmembrane</keyword>
<dbReference type="Proteomes" id="UP001229355">
    <property type="component" value="Chromosome 2"/>
</dbReference>
<dbReference type="RefSeq" id="WP_280661990.1">
    <property type="nucleotide sequence ID" value="NZ_CP120374.1"/>
</dbReference>
<proteinExistence type="predicted"/>
<evidence type="ECO:0000256" key="2">
    <source>
        <dbReference type="ARBA" id="ARBA00022692"/>
    </source>
</evidence>
<feature type="transmembrane region" description="Helical" evidence="5">
    <location>
        <begin position="194"/>
        <end position="213"/>
    </location>
</feature>
<organism evidence="7 8">
    <name type="scientific">Sinorhizobium garamanticum</name>
    <dbReference type="NCBI Taxonomy" id="680247"/>
    <lineage>
        <taxon>Bacteria</taxon>
        <taxon>Pseudomonadati</taxon>
        <taxon>Pseudomonadota</taxon>
        <taxon>Alphaproteobacteria</taxon>
        <taxon>Hyphomicrobiales</taxon>
        <taxon>Rhizobiaceae</taxon>
        <taxon>Sinorhizobium/Ensifer group</taxon>
        <taxon>Sinorhizobium</taxon>
    </lineage>
</organism>
<protein>
    <submittedName>
        <fullName evidence="7">ABC transporter transmembrane domain-containing protein</fullName>
    </submittedName>
</protein>
<dbReference type="InterPro" id="IPR029058">
    <property type="entry name" value="AB_hydrolase_fold"/>
</dbReference>
<evidence type="ECO:0000313" key="8">
    <source>
        <dbReference type="Proteomes" id="UP001229355"/>
    </source>
</evidence>
<dbReference type="SUPFAM" id="SSF90123">
    <property type="entry name" value="ABC transporter transmembrane region"/>
    <property type="match status" value="1"/>
</dbReference>
<gene>
    <name evidence="7" type="ORF">PZN02_005365</name>
</gene>
<dbReference type="CDD" id="cd07346">
    <property type="entry name" value="ABC_6TM_exporters"/>
    <property type="match status" value="1"/>
</dbReference>
<evidence type="ECO:0000313" key="7">
    <source>
        <dbReference type="EMBL" id="WEX90022.1"/>
    </source>
</evidence>
<comment type="subcellular location">
    <subcellularLocation>
        <location evidence="1">Cell membrane</location>
        <topology evidence="1">Multi-pass membrane protein</topology>
    </subcellularLocation>
</comment>
<sequence length="523" mass="57001">MSFSDRIYRPLETLIRPLDIPYTPLPSRGPFALLVHFASMFRGVLAAVAILMIAIEGINLATIWGISFVVDGVTAKGAAAFLEEDWPTLAVLGVLIFPVLPLLIFLGNTLNSQTVAVCMPAAMQWQGHKAVERQDLAFFHDLFAGQVATRISQVASAVQQQIVVAFYQVPLFSVQFVGSLVLLGALSWPLALPVFVWIAANIALAATAVPHFSERSRKTARARSLVVGAMTDLYSNIQMVKLFAAEDSEAGAMRNIMENAIQTQQRERRIHLTTDTSVILINTVLTLAISTIGFWGLVGGFVTIGQFVASIAIVLRLNANSRAFLQMGQQIFQAVGTIRDAMPVVTTPPTIIDMPNARSLTVTAGEVKFRNVQFEYRQGQGVRPDFGSRSSLSRGIRALRDPIDPAGQFLRDWYSCSRPVEPGFLSKMKRDAAAMPAAVWHGILEGFAETDLRRTAMRVAAPVLCIGGSADPLFGSPHREALAQAFPSVRSITLEGYGHNPHWEDPQKVSALMLSFLAEAVMV</sequence>
<dbReference type="PANTHER" id="PTHR43394:SF1">
    <property type="entry name" value="ATP-BINDING CASSETTE SUB-FAMILY B MEMBER 10, MITOCHONDRIAL"/>
    <property type="match status" value="1"/>
</dbReference>
<dbReference type="InterPro" id="IPR036640">
    <property type="entry name" value="ABC1_TM_sf"/>
</dbReference>
<reference evidence="7 8" key="1">
    <citation type="submission" date="2023-03" db="EMBL/GenBank/DDBJ databases">
        <authorList>
            <person name="Kaur S."/>
            <person name="Espinosa-Saiz D."/>
            <person name="Velazquez E."/>
            <person name="Menendez E."/>
            <person name="diCenzo G.C."/>
        </authorList>
    </citation>
    <scope>NUCLEOTIDE SEQUENCE [LARGE SCALE GENOMIC DNA]</scope>
    <source>
        <strain evidence="7 8">LMG 24692</strain>
    </source>
</reference>
<feature type="transmembrane region" description="Helical" evidence="5">
    <location>
        <begin position="44"/>
        <end position="66"/>
    </location>
</feature>
<accession>A0ABY8DIJ2</accession>
<dbReference type="PANTHER" id="PTHR43394">
    <property type="entry name" value="ATP-DEPENDENT PERMEASE MDL1, MITOCHONDRIAL"/>
    <property type="match status" value="1"/>
</dbReference>
<dbReference type="InterPro" id="IPR039421">
    <property type="entry name" value="Type_1_exporter"/>
</dbReference>
<dbReference type="InterPro" id="IPR011527">
    <property type="entry name" value="ABC1_TM_dom"/>
</dbReference>
<dbReference type="EMBL" id="CP120374">
    <property type="protein sequence ID" value="WEX90022.1"/>
    <property type="molecule type" value="Genomic_DNA"/>
</dbReference>
<feature type="domain" description="ABC transmembrane type-1" evidence="6">
    <location>
        <begin position="46"/>
        <end position="333"/>
    </location>
</feature>
<feature type="transmembrane region" description="Helical" evidence="5">
    <location>
        <begin position="276"/>
        <end position="295"/>
    </location>
</feature>
<keyword evidence="8" id="KW-1185">Reference proteome</keyword>
<evidence type="ECO:0000256" key="3">
    <source>
        <dbReference type="ARBA" id="ARBA00022989"/>
    </source>
</evidence>
<evidence type="ECO:0000256" key="1">
    <source>
        <dbReference type="ARBA" id="ARBA00004651"/>
    </source>
</evidence>
<dbReference type="Gene3D" id="3.40.50.1820">
    <property type="entry name" value="alpha/beta hydrolase"/>
    <property type="match status" value="1"/>
</dbReference>
<dbReference type="SUPFAM" id="SSF53474">
    <property type="entry name" value="alpha/beta-Hydrolases"/>
    <property type="match status" value="1"/>
</dbReference>
<evidence type="ECO:0000256" key="5">
    <source>
        <dbReference type="SAM" id="Phobius"/>
    </source>
</evidence>
<feature type="transmembrane region" description="Helical" evidence="5">
    <location>
        <begin position="86"/>
        <end position="106"/>
    </location>
</feature>
<keyword evidence="4 5" id="KW-0472">Membrane</keyword>
<name>A0ABY8DIJ2_9HYPH</name>